<evidence type="ECO:0000259" key="3">
    <source>
        <dbReference type="Pfam" id="PF01557"/>
    </source>
</evidence>
<proteinExistence type="inferred from homology"/>
<comment type="similarity">
    <text evidence="1">Belongs to the FAH family.</text>
</comment>
<dbReference type="GO" id="GO:0044281">
    <property type="term" value="P:small molecule metabolic process"/>
    <property type="evidence" value="ECO:0007669"/>
    <property type="project" value="UniProtKB-ARBA"/>
</dbReference>
<dbReference type="PANTHER" id="PTHR42796">
    <property type="entry name" value="FUMARYLACETOACETATE HYDROLASE DOMAIN-CONTAINING PROTEIN 2A-RELATED"/>
    <property type="match status" value="1"/>
</dbReference>
<keyword evidence="2" id="KW-0479">Metal-binding</keyword>
<dbReference type="EMBL" id="CP019343">
    <property type="protein sequence ID" value="ARN76368.1"/>
    <property type="molecule type" value="Genomic_DNA"/>
</dbReference>
<feature type="domain" description="Fumarylacetoacetase-like C-terminal" evidence="3">
    <location>
        <begin position="76"/>
        <end position="322"/>
    </location>
</feature>
<evidence type="ECO:0000313" key="5">
    <source>
        <dbReference type="Proteomes" id="UP000193450"/>
    </source>
</evidence>
<dbReference type="InterPro" id="IPR011234">
    <property type="entry name" value="Fumarylacetoacetase-like_C"/>
</dbReference>
<dbReference type="Pfam" id="PF01557">
    <property type="entry name" value="FAA_hydrolase"/>
    <property type="match status" value="1"/>
</dbReference>
<name>A0A1X9NEA2_9GAMM</name>
<evidence type="ECO:0000256" key="2">
    <source>
        <dbReference type="ARBA" id="ARBA00022723"/>
    </source>
</evidence>
<accession>A0A1X9NEA2</accession>
<dbReference type="InterPro" id="IPR036663">
    <property type="entry name" value="Fumarylacetoacetase_C_sf"/>
</dbReference>
<protein>
    <recommendedName>
        <fullName evidence="3">Fumarylacetoacetase-like C-terminal domain-containing protein</fullName>
    </recommendedName>
</protein>
<dbReference type="AlphaFoldDB" id="A0A1X9NEA2"/>
<dbReference type="SUPFAM" id="SSF56529">
    <property type="entry name" value="FAH"/>
    <property type="match status" value="1"/>
</dbReference>
<evidence type="ECO:0000313" key="4">
    <source>
        <dbReference type="EMBL" id="ARN76368.1"/>
    </source>
</evidence>
<sequence length="324" mass="35167">MGTSIVRYVKSEGESPAWGVLRGEDIFAIDLELGTHRDVMRHYFSDRQAFDGAVSQESQPIASVILCSPVSSDVQLFCQGLNYADHRVEGGLNEDAKGENLIFSKASSSICGPNDDILRPKGCELLDYEIELALVMKSDVLGAQVVEEADLARLIGGLVLANDVSSRDDQFGATAMQWFKGKSYRSFCPMGPVLYLLDEEDLDQLEKLQLTLKLNGEIKQSSTTDLLIHKPAATLTEISSFSDIRNGDCILTGTPAGVQLSIDLKTGLSILLNFKKDAKRRAKVIAAQLAQAPFLQPGDELELTIASLDGAIDLGTQKNTIVEA</sequence>
<dbReference type="RefSeq" id="WP_169713967.1">
    <property type="nucleotide sequence ID" value="NZ_CP019343.1"/>
</dbReference>
<dbReference type="InterPro" id="IPR051121">
    <property type="entry name" value="FAH"/>
</dbReference>
<dbReference type="KEGG" id="osg:BST96_10695"/>
<dbReference type="PANTHER" id="PTHR42796:SF4">
    <property type="entry name" value="FUMARYLACETOACETATE HYDROLASE DOMAIN-CONTAINING PROTEIN 2A"/>
    <property type="match status" value="1"/>
</dbReference>
<dbReference type="Proteomes" id="UP000193450">
    <property type="component" value="Chromosome"/>
</dbReference>
<reference evidence="4 5" key="1">
    <citation type="submission" date="2016-11" db="EMBL/GenBank/DDBJ databases">
        <title>Trade-off between light-utilization and light-protection in marine flavobacteria.</title>
        <authorList>
            <person name="Kumagai Y."/>
        </authorList>
    </citation>
    <scope>NUCLEOTIDE SEQUENCE [LARGE SCALE GENOMIC DNA]</scope>
    <source>
        <strain evidence="4 5">NBRC 107125</strain>
    </source>
</reference>
<evidence type="ECO:0000256" key="1">
    <source>
        <dbReference type="ARBA" id="ARBA00010211"/>
    </source>
</evidence>
<dbReference type="GO" id="GO:0003824">
    <property type="term" value="F:catalytic activity"/>
    <property type="evidence" value="ECO:0007669"/>
    <property type="project" value="InterPro"/>
</dbReference>
<gene>
    <name evidence="4" type="ORF">BST96_10695</name>
</gene>
<dbReference type="Gene3D" id="3.90.850.10">
    <property type="entry name" value="Fumarylacetoacetase-like, C-terminal domain"/>
    <property type="match status" value="1"/>
</dbReference>
<keyword evidence="5" id="KW-1185">Reference proteome</keyword>
<dbReference type="GO" id="GO:0046872">
    <property type="term" value="F:metal ion binding"/>
    <property type="evidence" value="ECO:0007669"/>
    <property type="project" value="UniProtKB-KW"/>
</dbReference>
<dbReference type="STRING" id="716816.BST96_10695"/>
<organism evidence="4 5">
    <name type="scientific">Oceanicoccus sagamiensis</name>
    <dbReference type="NCBI Taxonomy" id="716816"/>
    <lineage>
        <taxon>Bacteria</taxon>
        <taxon>Pseudomonadati</taxon>
        <taxon>Pseudomonadota</taxon>
        <taxon>Gammaproteobacteria</taxon>
        <taxon>Cellvibrionales</taxon>
        <taxon>Spongiibacteraceae</taxon>
        <taxon>Oceanicoccus</taxon>
    </lineage>
</organism>